<accession>A0A6S7IWK1</accession>
<sequence length="99" mass="11152">MAGQQISDVDRTKIDVKFLCSKCELLLNEPMQTHCGHLMCKSCVQLILSHANPVCPKDGASLNEKEIFLDGYTKRELMLLKLHCLNNECGWFGVAKDLQ</sequence>
<proteinExistence type="predicted"/>
<dbReference type="OrthoDB" id="6499288at2759"/>
<dbReference type="InterPro" id="IPR017907">
    <property type="entry name" value="Znf_RING_CS"/>
</dbReference>
<dbReference type="PROSITE" id="PS50089">
    <property type="entry name" value="ZF_RING_2"/>
    <property type="match status" value="1"/>
</dbReference>
<dbReference type="InterPro" id="IPR001841">
    <property type="entry name" value="Znf_RING"/>
</dbReference>
<dbReference type="PANTHER" id="PTHR10131:SF94">
    <property type="entry name" value="TNF RECEPTOR-ASSOCIATED FACTOR 4"/>
    <property type="match status" value="1"/>
</dbReference>
<dbReference type="SUPFAM" id="SSF57850">
    <property type="entry name" value="RING/U-box"/>
    <property type="match status" value="1"/>
</dbReference>
<feature type="non-terminal residue" evidence="1">
    <location>
        <position position="99"/>
    </location>
</feature>
<organism evidence="1 2">
    <name type="scientific">Paramuricea clavata</name>
    <name type="common">Red gorgonian</name>
    <name type="synonym">Violescent sea-whip</name>
    <dbReference type="NCBI Taxonomy" id="317549"/>
    <lineage>
        <taxon>Eukaryota</taxon>
        <taxon>Metazoa</taxon>
        <taxon>Cnidaria</taxon>
        <taxon>Anthozoa</taxon>
        <taxon>Octocorallia</taxon>
        <taxon>Malacalcyonacea</taxon>
        <taxon>Plexauridae</taxon>
        <taxon>Paramuricea</taxon>
    </lineage>
</organism>
<dbReference type="Gene3D" id="3.30.40.10">
    <property type="entry name" value="Zinc/RING finger domain, C3HC4 (zinc finger)"/>
    <property type="match status" value="1"/>
</dbReference>
<dbReference type="EMBL" id="CACRXK020011803">
    <property type="protein sequence ID" value="CAB4022103.1"/>
    <property type="molecule type" value="Genomic_DNA"/>
</dbReference>
<evidence type="ECO:0000313" key="2">
    <source>
        <dbReference type="Proteomes" id="UP001152795"/>
    </source>
</evidence>
<keyword evidence="2" id="KW-1185">Reference proteome</keyword>
<keyword evidence="1" id="KW-0675">Receptor</keyword>
<dbReference type="InterPro" id="IPR049440">
    <property type="entry name" value="TRAF3/5_RING"/>
</dbReference>
<dbReference type="AlphaFoldDB" id="A0A6S7IWK1"/>
<dbReference type="GO" id="GO:0043122">
    <property type="term" value="P:regulation of canonical NF-kappaB signal transduction"/>
    <property type="evidence" value="ECO:0007669"/>
    <property type="project" value="TreeGrafter"/>
</dbReference>
<gene>
    <name evidence="1" type="ORF">PACLA_8A088440</name>
</gene>
<evidence type="ECO:0000313" key="1">
    <source>
        <dbReference type="EMBL" id="CAB4022103.1"/>
    </source>
</evidence>
<protein>
    <submittedName>
        <fullName evidence="1">TNF receptor-associated factor 3-like</fullName>
    </submittedName>
</protein>
<dbReference type="Proteomes" id="UP001152795">
    <property type="component" value="Unassembled WGS sequence"/>
</dbReference>
<reference evidence="1" key="1">
    <citation type="submission" date="2020-04" db="EMBL/GenBank/DDBJ databases">
        <authorList>
            <person name="Alioto T."/>
            <person name="Alioto T."/>
            <person name="Gomez Garrido J."/>
        </authorList>
    </citation>
    <scope>NUCLEOTIDE SEQUENCE</scope>
    <source>
        <strain evidence="1">A484AB</strain>
    </source>
</reference>
<dbReference type="PANTHER" id="PTHR10131">
    <property type="entry name" value="TNF RECEPTOR ASSOCIATED FACTOR"/>
    <property type="match status" value="1"/>
</dbReference>
<dbReference type="PROSITE" id="PS00518">
    <property type="entry name" value="ZF_RING_1"/>
    <property type="match status" value="1"/>
</dbReference>
<dbReference type="InterPro" id="IPR013083">
    <property type="entry name" value="Znf_RING/FYVE/PHD"/>
</dbReference>
<comment type="caution">
    <text evidence="1">The sequence shown here is derived from an EMBL/GenBank/DDBJ whole genome shotgun (WGS) entry which is preliminary data.</text>
</comment>
<name>A0A6S7IWK1_PARCT</name>
<dbReference type="Pfam" id="PF21363">
    <property type="entry name" value="TRAF3_RING"/>
    <property type="match status" value="1"/>
</dbReference>